<gene>
    <name evidence="2" type="ORF">AB6A40_007233</name>
</gene>
<evidence type="ECO:0000256" key="1">
    <source>
        <dbReference type="SAM" id="MobiDB-lite"/>
    </source>
</evidence>
<sequence>MNNSYTIQQTERESSNKRTKNNPEHSQQNTKKAGESLTSFFDKTKEESRNETEKTKLRQKSLVAVDWKKLKAGPLKENKQRLPEIKSDNLRHSLMKEQKSAQDTKNGRPQTPGPKPQIEALFTEEQDHSRPFPDTSVNDQLNEYDAELPIQLLASIASMERIPRIEELTEGMDFELLDRPGGFNILKHDIIYRLAALAKSDRQRRSKRPNSTIFVQKSNYKNTAHGT</sequence>
<evidence type="ECO:0000313" key="3">
    <source>
        <dbReference type="Proteomes" id="UP001608902"/>
    </source>
</evidence>
<reference evidence="2 3" key="1">
    <citation type="submission" date="2024-08" db="EMBL/GenBank/DDBJ databases">
        <title>Gnathostoma spinigerum genome.</title>
        <authorList>
            <person name="Gonzalez-Bertolin B."/>
            <person name="Monzon S."/>
            <person name="Zaballos A."/>
            <person name="Jimenez P."/>
            <person name="Dekumyoy P."/>
            <person name="Varona S."/>
            <person name="Cuesta I."/>
            <person name="Sumanam S."/>
            <person name="Adisakwattana P."/>
            <person name="Gasser R.B."/>
            <person name="Hernandez-Gonzalez A."/>
            <person name="Young N.D."/>
            <person name="Perteguer M.J."/>
        </authorList>
    </citation>
    <scope>NUCLEOTIDE SEQUENCE [LARGE SCALE GENOMIC DNA]</scope>
    <source>
        <strain evidence="2">AL3</strain>
        <tissue evidence="2">Liver</tissue>
    </source>
</reference>
<feature type="compositionally biased region" description="Basic and acidic residues" evidence="1">
    <location>
        <begin position="66"/>
        <end position="106"/>
    </location>
</feature>
<feature type="compositionally biased region" description="Polar residues" evidence="1">
    <location>
        <begin position="24"/>
        <end position="41"/>
    </location>
</feature>
<name>A0ABD6ETA5_9BILA</name>
<feature type="compositionally biased region" description="Basic and acidic residues" evidence="1">
    <location>
        <begin position="42"/>
        <end position="56"/>
    </location>
</feature>
<organism evidence="2 3">
    <name type="scientific">Gnathostoma spinigerum</name>
    <dbReference type="NCBI Taxonomy" id="75299"/>
    <lineage>
        <taxon>Eukaryota</taxon>
        <taxon>Metazoa</taxon>
        <taxon>Ecdysozoa</taxon>
        <taxon>Nematoda</taxon>
        <taxon>Chromadorea</taxon>
        <taxon>Rhabditida</taxon>
        <taxon>Spirurina</taxon>
        <taxon>Gnathostomatomorpha</taxon>
        <taxon>Gnathostomatoidea</taxon>
        <taxon>Gnathostomatidae</taxon>
        <taxon>Gnathostoma</taxon>
    </lineage>
</organism>
<evidence type="ECO:0000313" key="2">
    <source>
        <dbReference type="EMBL" id="MFH4980524.1"/>
    </source>
</evidence>
<dbReference type="EMBL" id="JBGFUD010005679">
    <property type="protein sequence ID" value="MFH4980524.1"/>
    <property type="molecule type" value="Genomic_DNA"/>
</dbReference>
<dbReference type="Proteomes" id="UP001608902">
    <property type="component" value="Unassembled WGS sequence"/>
</dbReference>
<feature type="region of interest" description="Disordered" evidence="1">
    <location>
        <begin position="1"/>
        <end position="116"/>
    </location>
</feature>
<accession>A0ABD6ETA5</accession>
<proteinExistence type="predicted"/>
<comment type="caution">
    <text evidence="2">The sequence shown here is derived from an EMBL/GenBank/DDBJ whole genome shotgun (WGS) entry which is preliminary data.</text>
</comment>
<dbReference type="AlphaFoldDB" id="A0ABD6ETA5"/>
<keyword evidence="3" id="KW-1185">Reference proteome</keyword>
<protein>
    <submittedName>
        <fullName evidence="2">Uncharacterized protein</fullName>
    </submittedName>
</protein>